<evidence type="ECO:0000313" key="2">
    <source>
        <dbReference type="EMBL" id="RMI12998.1"/>
    </source>
</evidence>
<dbReference type="SUPFAM" id="SSF69572">
    <property type="entry name" value="Activating enzymes of the ubiquitin-like proteins"/>
    <property type="match status" value="1"/>
</dbReference>
<name>A0A3M2JS14_9CELL</name>
<reference evidence="2 3" key="1">
    <citation type="submission" date="2018-10" db="EMBL/GenBank/DDBJ databases">
        <title>Isolation, diversity and antifungal activity of actinobacteria from wheat.</title>
        <authorList>
            <person name="Han C."/>
        </authorList>
    </citation>
    <scope>NUCLEOTIDE SEQUENCE [LARGE SCALE GENOMIC DNA]</scope>
    <source>
        <strain evidence="2 3">NEAU-YY56</strain>
    </source>
</reference>
<sequence>MGGTGGRDGGAAVRLRPGLRVARRGPCEVQVGVDPRWAVRVRGLSGAQADRLLADGGRSLDGGLPPPVLDRLDQAGLLRGPARRTRRAVPALQPEVVAHGLVRADGDGHAVLHRRAGATVRVEGLDAVGVTVARVLAASGVGRLRVVDESAVRAEDVGAGLADVGTPRAAALTAALARWAPRVRVVGADASDPPDVAVTVARDAVDPAQVLALAAADVPHLPVAVREADALVGPFTGGAVGIGAACLRCLDLHRAAADPAWPAVLAQLVARRRPPVAGPTAVLACVVGGLVAAEVLAHLDGDRPRTVGGQYVVPVPDAVPRLDRWPVHPDCGCTGLG</sequence>
<feature type="domain" description="THIF-type NAD/FAD binding fold" evidence="1">
    <location>
        <begin position="119"/>
        <end position="304"/>
    </location>
</feature>
<dbReference type="Gene3D" id="3.40.50.720">
    <property type="entry name" value="NAD(P)-binding Rossmann-like Domain"/>
    <property type="match status" value="1"/>
</dbReference>
<dbReference type="Proteomes" id="UP000269289">
    <property type="component" value="Unassembled WGS sequence"/>
</dbReference>
<protein>
    <submittedName>
        <fullName evidence="2">Thiamine biosynthesis protein ThiF</fullName>
    </submittedName>
</protein>
<gene>
    <name evidence="2" type="ORF">EBM89_06215</name>
</gene>
<dbReference type="InterPro" id="IPR035985">
    <property type="entry name" value="Ubiquitin-activating_enz"/>
</dbReference>
<dbReference type="InterPro" id="IPR000594">
    <property type="entry name" value="ThiF_NAD_FAD-bd"/>
</dbReference>
<proteinExistence type="predicted"/>
<dbReference type="AlphaFoldDB" id="A0A3M2JS14"/>
<evidence type="ECO:0000313" key="3">
    <source>
        <dbReference type="Proteomes" id="UP000269289"/>
    </source>
</evidence>
<dbReference type="Pfam" id="PF00899">
    <property type="entry name" value="ThiF"/>
    <property type="match status" value="1"/>
</dbReference>
<dbReference type="EMBL" id="RFFI01000024">
    <property type="protein sequence ID" value="RMI12998.1"/>
    <property type="molecule type" value="Genomic_DNA"/>
</dbReference>
<accession>A0A3M2JS14</accession>
<keyword evidence="3" id="KW-1185">Reference proteome</keyword>
<dbReference type="GO" id="GO:0008641">
    <property type="term" value="F:ubiquitin-like modifier activating enzyme activity"/>
    <property type="evidence" value="ECO:0007669"/>
    <property type="project" value="InterPro"/>
</dbReference>
<organism evidence="2 3">
    <name type="scientific">Cellulomonas triticagri</name>
    <dbReference type="NCBI Taxonomy" id="2483352"/>
    <lineage>
        <taxon>Bacteria</taxon>
        <taxon>Bacillati</taxon>
        <taxon>Actinomycetota</taxon>
        <taxon>Actinomycetes</taxon>
        <taxon>Micrococcales</taxon>
        <taxon>Cellulomonadaceae</taxon>
        <taxon>Cellulomonas</taxon>
    </lineage>
</organism>
<comment type="caution">
    <text evidence="2">The sequence shown here is derived from an EMBL/GenBank/DDBJ whole genome shotgun (WGS) entry which is preliminary data.</text>
</comment>
<evidence type="ECO:0000259" key="1">
    <source>
        <dbReference type="Pfam" id="PF00899"/>
    </source>
</evidence>